<dbReference type="PANTHER" id="PTHR14741">
    <property type="entry name" value="S-ADENOSYLMETHIONINE-DEPENDENT METHYLTRANSFERASE RELATED"/>
    <property type="match status" value="1"/>
</dbReference>
<evidence type="ECO:0000313" key="2">
    <source>
        <dbReference type="EMBL" id="TWT57398.1"/>
    </source>
</evidence>
<evidence type="ECO:0000259" key="1">
    <source>
        <dbReference type="Pfam" id="PF18096"/>
    </source>
</evidence>
<dbReference type="Proteomes" id="UP000317243">
    <property type="component" value="Unassembled WGS sequence"/>
</dbReference>
<dbReference type="InterPro" id="IPR041497">
    <property type="entry name" value="Thump-like"/>
</dbReference>
<name>A0A5C5X3L6_9PLAN</name>
<feature type="domain" description="THUMP-like" evidence="1">
    <location>
        <begin position="293"/>
        <end position="359"/>
    </location>
</feature>
<comment type="caution">
    <text evidence="2">The sequence shown here is derived from an EMBL/GenBank/DDBJ whole genome shotgun (WGS) entry which is preliminary data.</text>
</comment>
<dbReference type="SUPFAM" id="SSF53335">
    <property type="entry name" value="S-adenosyl-L-methionine-dependent methyltransferases"/>
    <property type="match status" value="1"/>
</dbReference>
<gene>
    <name evidence="2" type="ORF">KOR42_07590</name>
</gene>
<dbReference type="Pfam" id="PF09445">
    <property type="entry name" value="Methyltransf_15"/>
    <property type="match status" value="1"/>
</dbReference>
<proteinExistence type="predicted"/>
<dbReference type="EMBL" id="SIHI01000001">
    <property type="protein sequence ID" value="TWT57398.1"/>
    <property type="molecule type" value="Genomic_DNA"/>
</dbReference>
<dbReference type="PANTHER" id="PTHR14741:SF32">
    <property type="entry name" value="TRIMETHYLGUANOSINE SYNTHASE"/>
    <property type="match status" value="1"/>
</dbReference>
<dbReference type="InterPro" id="IPR019012">
    <property type="entry name" value="RNA_cap_Gua-N2-MeTrfase"/>
</dbReference>
<sequence length="381" mass="42354">MNSQVSELKLQSQLRETYSADIVRAAMTLIELRERAQHKFSRASEMWFDRTGLEQATPEAVANYKAARFENCAGPIFDLCCGIGSDSIAIASIGKEVTSVDMSEAACLRTRWNAEAHNVDERIETICSDVQQLKTDLQFVHCDPDRRAMGKRSIRLEDSSPPLEFLKELIDRCQGGAIKLSPASNFGGKFDDAEIELISLNGECKEATVWFGDLAGEENWRATLLPSGFTLSADPFNHFPRVGPLSDYIYDVDPAIVRAGLVDALADELELERLDDAEEYLTGPQLVDSPAVTPFRVLAELTHNRKSIRKYFRDHPCHELEIKCRHVPVDVDSLRKSIPLKGTGKKTLLIVRLGGKTKGVAAERIVSEESSASRSEKTDQP</sequence>
<dbReference type="CDD" id="cd02440">
    <property type="entry name" value="AdoMet_MTases"/>
    <property type="match status" value="1"/>
</dbReference>
<dbReference type="AlphaFoldDB" id="A0A5C5X3L6"/>
<dbReference type="GO" id="GO:0008168">
    <property type="term" value="F:methyltransferase activity"/>
    <property type="evidence" value="ECO:0007669"/>
    <property type="project" value="InterPro"/>
</dbReference>
<keyword evidence="3" id="KW-1185">Reference proteome</keyword>
<dbReference type="InterPro" id="IPR029063">
    <property type="entry name" value="SAM-dependent_MTases_sf"/>
</dbReference>
<reference evidence="2 3" key="1">
    <citation type="submission" date="2019-02" db="EMBL/GenBank/DDBJ databases">
        <title>Deep-cultivation of Planctomycetes and their phenomic and genomic characterization uncovers novel biology.</title>
        <authorList>
            <person name="Wiegand S."/>
            <person name="Jogler M."/>
            <person name="Boedeker C."/>
            <person name="Pinto D."/>
            <person name="Vollmers J."/>
            <person name="Rivas-Marin E."/>
            <person name="Kohn T."/>
            <person name="Peeters S.H."/>
            <person name="Heuer A."/>
            <person name="Rast P."/>
            <person name="Oberbeckmann S."/>
            <person name="Bunk B."/>
            <person name="Jeske O."/>
            <person name="Meyerdierks A."/>
            <person name="Storesund J.E."/>
            <person name="Kallscheuer N."/>
            <person name="Luecker S."/>
            <person name="Lage O.M."/>
            <person name="Pohl T."/>
            <person name="Merkel B.J."/>
            <person name="Hornburger P."/>
            <person name="Mueller R.-W."/>
            <person name="Bruemmer F."/>
            <person name="Labrenz M."/>
            <person name="Spormann A.M."/>
            <person name="Op Den Camp H."/>
            <person name="Overmann J."/>
            <person name="Amann R."/>
            <person name="Jetten M.S.M."/>
            <person name="Mascher T."/>
            <person name="Medema M.H."/>
            <person name="Devos D.P."/>
            <person name="Kaster A.-K."/>
            <person name="Ovreas L."/>
            <person name="Rohde M."/>
            <person name="Galperin M.Y."/>
            <person name="Jogler C."/>
        </authorList>
    </citation>
    <scope>NUCLEOTIDE SEQUENCE [LARGE SCALE GENOMIC DNA]</scope>
    <source>
        <strain evidence="2 3">KOR42</strain>
    </source>
</reference>
<dbReference type="Pfam" id="PF18096">
    <property type="entry name" value="Thump_like"/>
    <property type="match status" value="1"/>
</dbReference>
<evidence type="ECO:0000313" key="3">
    <source>
        <dbReference type="Proteomes" id="UP000317243"/>
    </source>
</evidence>
<organism evidence="2 3">
    <name type="scientific">Thalassoglobus neptunius</name>
    <dbReference type="NCBI Taxonomy" id="1938619"/>
    <lineage>
        <taxon>Bacteria</taxon>
        <taxon>Pseudomonadati</taxon>
        <taxon>Planctomycetota</taxon>
        <taxon>Planctomycetia</taxon>
        <taxon>Planctomycetales</taxon>
        <taxon>Planctomycetaceae</taxon>
        <taxon>Thalassoglobus</taxon>
    </lineage>
</organism>
<dbReference type="Gene3D" id="3.40.50.150">
    <property type="entry name" value="Vaccinia Virus protein VP39"/>
    <property type="match status" value="1"/>
</dbReference>
<dbReference type="GO" id="GO:0036261">
    <property type="term" value="P:7-methylguanosine cap hypermethylation"/>
    <property type="evidence" value="ECO:0007669"/>
    <property type="project" value="InterPro"/>
</dbReference>
<accession>A0A5C5X3L6</accession>
<protein>
    <submittedName>
        <fullName evidence="2">Mg-protoporphyrin IX methyl transferase</fullName>
    </submittedName>
</protein>
<keyword evidence="2" id="KW-0808">Transferase</keyword>